<proteinExistence type="predicted"/>
<organism evidence="1 2">
    <name type="scientific">Pyxidicoccus parkwayensis</name>
    <dbReference type="NCBI Taxonomy" id="2813578"/>
    <lineage>
        <taxon>Bacteria</taxon>
        <taxon>Pseudomonadati</taxon>
        <taxon>Myxococcota</taxon>
        <taxon>Myxococcia</taxon>
        <taxon>Myxococcales</taxon>
        <taxon>Cystobacterineae</taxon>
        <taxon>Myxococcaceae</taxon>
        <taxon>Pyxidicoccus</taxon>
    </lineage>
</organism>
<dbReference type="RefSeq" id="WP_206724798.1">
    <property type="nucleotide sequence ID" value="NZ_CP071090.1"/>
</dbReference>
<evidence type="ECO:0000313" key="1">
    <source>
        <dbReference type="EMBL" id="QSQ23223.1"/>
    </source>
</evidence>
<evidence type="ECO:0000313" key="2">
    <source>
        <dbReference type="Proteomes" id="UP000662747"/>
    </source>
</evidence>
<keyword evidence="2" id="KW-1185">Reference proteome</keyword>
<gene>
    <name evidence="1" type="ORF">JY651_50505</name>
</gene>
<evidence type="ECO:0008006" key="3">
    <source>
        <dbReference type="Google" id="ProtNLM"/>
    </source>
</evidence>
<name>A0ABX7NWY6_9BACT</name>
<sequence length="158" mass="16714">MDLSEKPGLKGVLTIELRDLGGALVERYQHHNLITTKGKQLLAELLLGKKNALPTSWAIVVGTGTDPANVADTALKAPITEQAEDRAPKVTLVPGVGTIQGTVSATLPAPPTGTVQPLTEAGIQITVGAEKILFNRVQFPPVNRGANMVMTLSWEISF</sequence>
<protein>
    <recommendedName>
        <fullName evidence="3">Tail fiber protein</fullName>
    </recommendedName>
</protein>
<dbReference type="Proteomes" id="UP000662747">
    <property type="component" value="Chromosome"/>
</dbReference>
<reference evidence="1 2" key="1">
    <citation type="submission" date="2021-02" db="EMBL/GenBank/DDBJ databases">
        <title>De Novo genome assembly of isolated myxobacteria.</title>
        <authorList>
            <person name="Stevens D.C."/>
        </authorList>
    </citation>
    <scope>NUCLEOTIDE SEQUENCE [LARGE SCALE GENOMIC DNA]</scope>
    <source>
        <strain evidence="2">SCPEA02</strain>
    </source>
</reference>
<dbReference type="EMBL" id="CP071090">
    <property type="protein sequence ID" value="QSQ23223.1"/>
    <property type="molecule type" value="Genomic_DNA"/>
</dbReference>
<accession>A0ABX7NWY6</accession>